<dbReference type="OrthoDB" id="9780321at2"/>
<dbReference type="SUPFAM" id="SSF88946">
    <property type="entry name" value="Sigma2 domain of RNA polymerase sigma factors"/>
    <property type="match status" value="1"/>
</dbReference>
<dbReference type="EMBL" id="CP017641">
    <property type="protein sequence ID" value="APZ91469.1"/>
    <property type="molecule type" value="Genomic_DNA"/>
</dbReference>
<keyword evidence="7" id="KW-1185">Reference proteome</keyword>
<feature type="domain" description="RNA polymerase sigma-70" evidence="5">
    <location>
        <begin position="281"/>
        <end position="307"/>
    </location>
</feature>
<dbReference type="InterPro" id="IPR000943">
    <property type="entry name" value="RNA_pol_sigma70"/>
</dbReference>
<evidence type="ECO:0000313" key="7">
    <source>
        <dbReference type="Proteomes" id="UP000187735"/>
    </source>
</evidence>
<proteinExistence type="predicted"/>
<sequence length="319" mass="36362">MIALINENESLNQAAHYPEIYTGMPVPERREIVEWLTENAPTHLWNDEFKARNAAKKIMTIPDDLPTNSRKGRASGGQDLSRYFGESAQLPLLTHEQEVFYFRRMNFVRWRAAEGLKEINTSRPSLKALRKIVADLEQGDADRNLIAEHNLRLVIPIAHRLHLRSESVWDYISEGNAALLRAIRGFDYGRGFRFSTYATWAIVNSLQRLAGRQHREAVRFTPTDGIIFDSVEGSLESETEEQMRVRVARERIAEMLDALDHRSRSVIAMRFGIGSHDQPKTLKEVGEYLGVSKERVRQIEKKAIDSMMAVDGQSVAMGA</sequence>
<name>A0A1P8WBN2_9PLAN</name>
<dbReference type="NCBIfam" id="TIGR02937">
    <property type="entry name" value="sigma70-ECF"/>
    <property type="match status" value="1"/>
</dbReference>
<dbReference type="RefSeq" id="WP_077023225.1">
    <property type="nucleotide sequence ID" value="NZ_CP017641.1"/>
</dbReference>
<dbReference type="InterPro" id="IPR007627">
    <property type="entry name" value="RNA_pol_sigma70_r2"/>
</dbReference>
<keyword evidence="4" id="KW-0804">Transcription</keyword>
<dbReference type="Gene3D" id="1.10.10.10">
    <property type="entry name" value="Winged helix-like DNA-binding domain superfamily/Winged helix DNA-binding domain"/>
    <property type="match status" value="1"/>
</dbReference>
<dbReference type="PANTHER" id="PTHR30603">
    <property type="entry name" value="RNA POLYMERASE SIGMA FACTOR RPO"/>
    <property type="match status" value="1"/>
</dbReference>
<evidence type="ECO:0000256" key="2">
    <source>
        <dbReference type="ARBA" id="ARBA00023082"/>
    </source>
</evidence>
<evidence type="ECO:0000256" key="4">
    <source>
        <dbReference type="ARBA" id="ARBA00023163"/>
    </source>
</evidence>
<dbReference type="SUPFAM" id="SSF88659">
    <property type="entry name" value="Sigma3 and sigma4 domains of RNA polymerase sigma factors"/>
    <property type="match status" value="1"/>
</dbReference>
<dbReference type="PANTHER" id="PTHR30603:SF60">
    <property type="entry name" value="RNA POLYMERASE SIGMA FACTOR RPOD"/>
    <property type="match status" value="1"/>
</dbReference>
<dbReference type="KEGG" id="fmr:Fuma_01057"/>
<dbReference type="GO" id="GO:0016987">
    <property type="term" value="F:sigma factor activity"/>
    <property type="evidence" value="ECO:0007669"/>
    <property type="project" value="UniProtKB-KW"/>
</dbReference>
<dbReference type="InterPro" id="IPR013325">
    <property type="entry name" value="RNA_pol_sigma_r2"/>
</dbReference>
<keyword evidence="2" id="KW-0731">Sigma factor</keyword>
<gene>
    <name evidence="6" type="primary">hrdB_1</name>
    <name evidence="6" type="ORF">Fuma_01057</name>
</gene>
<dbReference type="Gene3D" id="1.20.120.1810">
    <property type="match status" value="1"/>
</dbReference>
<dbReference type="InterPro" id="IPR013324">
    <property type="entry name" value="RNA_pol_sigma_r3/r4-like"/>
</dbReference>
<dbReference type="InterPro" id="IPR014284">
    <property type="entry name" value="RNA_pol_sigma-70_dom"/>
</dbReference>
<protein>
    <submittedName>
        <fullName evidence="6">RNA polymerase principal sigma factor HrdB</fullName>
    </submittedName>
</protein>
<dbReference type="InterPro" id="IPR036388">
    <property type="entry name" value="WH-like_DNA-bd_sf"/>
</dbReference>
<dbReference type="GO" id="GO:0006352">
    <property type="term" value="P:DNA-templated transcription initiation"/>
    <property type="evidence" value="ECO:0007669"/>
    <property type="project" value="InterPro"/>
</dbReference>
<dbReference type="Pfam" id="PF04545">
    <property type="entry name" value="Sigma70_r4"/>
    <property type="match status" value="1"/>
</dbReference>
<dbReference type="Proteomes" id="UP000187735">
    <property type="component" value="Chromosome"/>
</dbReference>
<dbReference type="CDD" id="cd06171">
    <property type="entry name" value="Sigma70_r4"/>
    <property type="match status" value="1"/>
</dbReference>
<dbReference type="InterPro" id="IPR007630">
    <property type="entry name" value="RNA_pol_sigma70_r4"/>
</dbReference>
<accession>A0A1P8WBN2</accession>
<dbReference type="STRING" id="1891926.Fuma_01057"/>
<organism evidence="6 7">
    <name type="scientific">Fuerstiella marisgermanici</name>
    <dbReference type="NCBI Taxonomy" id="1891926"/>
    <lineage>
        <taxon>Bacteria</taxon>
        <taxon>Pseudomonadati</taxon>
        <taxon>Planctomycetota</taxon>
        <taxon>Planctomycetia</taxon>
        <taxon>Planctomycetales</taxon>
        <taxon>Planctomycetaceae</taxon>
        <taxon>Fuerstiella</taxon>
    </lineage>
</organism>
<dbReference type="GO" id="GO:0003677">
    <property type="term" value="F:DNA binding"/>
    <property type="evidence" value="ECO:0007669"/>
    <property type="project" value="UniProtKB-KW"/>
</dbReference>
<keyword evidence="1" id="KW-0805">Transcription regulation</keyword>
<evidence type="ECO:0000256" key="3">
    <source>
        <dbReference type="ARBA" id="ARBA00023125"/>
    </source>
</evidence>
<dbReference type="PROSITE" id="PS00716">
    <property type="entry name" value="SIGMA70_2"/>
    <property type="match status" value="1"/>
</dbReference>
<dbReference type="Pfam" id="PF04542">
    <property type="entry name" value="Sigma70_r2"/>
    <property type="match status" value="1"/>
</dbReference>
<keyword evidence="3" id="KW-0238">DNA-binding</keyword>
<evidence type="ECO:0000313" key="6">
    <source>
        <dbReference type="EMBL" id="APZ91469.1"/>
    </source>
</evidence>
<evidence type="ECO:0000256" key="1">
    <source>
        <dbReference type="ARBA" id="ARBA00023015"/>
    </source>
</evidence>
<dbReference type="InterPro" id="IPR050239">
    <property type="entry name" value="Sigma-70_RNA_pol_init_factors"/>
</dbReference>
<reference evidence="6 7" key="1">
    <citation type="journal article" date="2016" name="Front. Microbiol.">
        <title>Fuerstia marisgermanicae gen. nov., sp. nov., an Unusual Member of the Phylum Planctomycetes from the German Wadden Sea.</title>
        <authorList>
            <person name="Kohn T."/>
            <person name="Heuer A."/>
            <person name="Jogler M."/>
            <person name="Vollmers J."/>
            <person name="Boedeker C."/>
            <person name="Bunk B."/>
            <person name="Rast P."/>
            <person name="Borchert D."/>
            <person name="Glockner I."/>
            <person name="Freese H.M."/>
            <person name="Klenk H.P."/>
            <person name="Overmann J."/>
            <person name="Kaster A.K."/>
            <person name="Rohde M."/>
            <person name="Wiegand S."/>
            <person name="Jogler C."/>
        </authorList>
    </citation>
    <scope>NUCLEOTIDE SEQUENCE [LARGE SCALE GENOMIC DNA]</scope>
    <source>
        <strain evidence="6 7">NH11</strain>
    </source>
</reference>
<dbReference type="AlphaFoldDB" id="A0A1P8WBN2"/>
<evidence type="ECO:0000259" key="5">
    <source>
        <dbReference type="PROSITE" id="PS00716"/>
    </source>
</evidence>
<dbReference type="PRINTS" id="PR00046">
    <property type="entry name" value="SIGMA70FCT"/>
</dbReference>